<keyword evidence="1" id="KW-0732">Signal</keyword>
<dbReference type="AlphaFoldDB" id="A0A9Q3CT28"/>
<reference evidence="2" key="1">
    <citation type="submission" date="2021-03" db="EMBL/GenBank/DDBJ databases">
        <title>Draft genome sequence of rust myrtle Austropuccinia psidii MF-1, a brazilian biotype.</title>
        <authorList>
            <person name="Quecine M.C."/>
            <person name="Pachon D.M.R."/>
            <person name="Bonatelli M.L."/>
            <person name="Correr F.H."/>
            <person name="Franceschini L.M."/>
            <person name="Leite T.F."/>
            <person name="Margarido G.R.A."/>
            <person name="Almeida C.A."/>
            <person name="Ferrarezi J.A."/>
            <person name="Labate C.A."/>
        </authorList>
    </citation>
    <scope>NUCLEOTIDE SEQUENCE</scope>
    <source>
        <strain evidence="2">MF-1</strain>
    </source>
</reference>
<gene>
    <name evidence="2" type="ORF">O181_027667</name>
</gene>
<dbReference type="PANTHER" id="PTHR10788:SF106">
    <property type="entry name" value="BCDNA.GH08860"/>
    <property type="match status" value="1"/>
</dbReference>
<accession>A0A9Q3CT28</accession>
<dbReference type="GO" id="GO:0003825">
    <property type="term" value="F:alpha,alpha-trehalose-phosphate synthase (UDP-forming) activity"/>
    <property type="evidence" value="ECO:0007669"/>
    <property type="project" value="TreeGrafter"/>
</dbReference>
<proteinExistence type="predicted"/>
<dbReference type="InterPro" id="IPR001830">
    <property type="entry name" value="Glyco_trans_20"/>
</dbReference>
<evidence type="ECO:0000256" key="1">
    <source>
        <dbReference type="SAM" id="SignalP"/>
    </source>
</evidence>
<feature type="signal peptide" evidence="1">
    <location>
        <begin position="1"/>
        <end position="18"/>
    </location>
</feature>
<dbReference type="Proteomes" id="UP000765509">
    <property type="component" value="Unassembled WGS sequence"/>
</dbReference>
<dbReference type="SUPFAM" id="SSF53756">
    <property type="entry name" value="UDP-Glycosyltransferase/glycogen phosphorylase"/>
    <property type="match status" value="1"/>
</dbReference>
<evidence type="ECO:0008006" key="4">
    <source>
        <dbReference type="Google" id="ProtNLM"/>
    </source>
</evidence>
<evidence type="ECO:0000313" key="2">
    <source>
        <dbReference type="EMBL" id="MBW0487952.1"/>
    </source>
</evidence>
<dbReference type="GO" id="GO:0005946">
    <property type="term" value="C:alpha,alpha-trehalose-phosphate synthase complex (UDP-forming)"/>
    <property type="evidence" value="ECO:0007669"/>
    <property type="project" value="TreeGrafter"/>
</dbReference>
<feature type="chain" id="PRO_5040279225" description="Trehalose-6-phosphate synthase" evidence="1">
    <location>
        <begin position="19"/>
        <end position="379"/>
    </location>
</feature>
<organism evidence="2 3">
    <name type="scientific">Austropuccinia psidii MF-1</name>
    <dbReference type="NCBI Taxonomy" id="1389203"/>
    <lineage>
        <taxon>Eukaryota</taxon>
        <taxon>Fungi</taxon>
        <taxon>Dikarya</taxon>
        <taxon>Basidiomycota</taxon>
        <taxon>Pucciniomycotina</taxon>
        <taxon>Pucciniomycetes</taxon>
        <taxon>Pucciniales</taxon>
        <taxon>Sphaerophragmiaceae</taxon>
        <taxon>Austropuccinia</taxon>
    </lineage>
</organism>
<protein>
    <recommendedName>
        <fullName evidence="4">Trehalose-6-phosphate synthase</fullName>
    </recommendedName>
</protein>
<comment type="caution">
    <text evidence="2">The sequence shown here is derived from an EMBL/GenBank/DDBJ whole genome shotgun (WGS) entry which is preliminary data.</text>
</comment>
<sequence>MMLCNSVFRAFLISFLWSFPHELASTEVGIRATLSQHSHLASLHGSFYTPSFADDIKEKIIKSNQVSNLKLDSTRLIVVSNRLPITMTSANDPRLTKSYSFKESSGGLVSALSGCKKQIDFRWIGWNGMDVPEPAREEVQKKLSQEFPRKAVCNGFSNSVLWPLLHEEMGKIDFHEDNWEAYKAANQKFADAVYSEMEEALIQGKKVMVWVQDYHLMLLPMMLRKLINEQVVLSNNHIRGKVHIGFFLHTPFPPVELYKQLPVAQELLRGLLQSDLVGFHVDDYYKKFFAAIQELEGVPVPQPNHALTFNGRHIHADSFPIGIDPTQFEDELKKDSSQKQIKMYEEKFGHAKVIVGVDRLEFVIFSLCLVVRYFRPCSS</sequence>
<name>A0A9Q3CT28_9BASI</name>
<dbReference type="GO" id="GO:0004805">
    <property type="term" value="F:trehalose-phosphatase activity"/>
    <property type="evidence" value="ECO:0007669"/>
    <property type="project" value="TreeGrafter"/>
</dbReference>
<dbReference type="EMBL" id="AVOT02009368">
    <property type="protein sequence ID" value="MBW0487952.1"/>
    <property type="molecule type" value="Genomic_DNA"/>
</dbReference>
<dbReference type="Gene3D" id="3.40.50.2000">
    <property type="entry name" value="Glycogen Phosphorylase B"/>
    <property type="match status" value="1"/>
</dbReference>
<dbReference type="PANTHER" id="PTHR10788">
    <property type="entry name" value="TREHALOSE-6-PHOSPHATE SYNTHASE"/>
    <property type="match status" value="1"/>
</dbReference>
<dbReference type="Pfam" id="PF00982">
    <property type="entry name" value="Glyco_transf_20"/>
    <property type="match status" value="1"/>
</dbReference>
<dbReference type="GO" id="GO:0034605">
    <property type="term" value="P:cellular response to heat"/>
    <property type="evidence" value="ECO:0007669"/>
    <property type="project" value="TreeGrafter"/>
</dbReference>
<dbReference type="OrthoDB" id="755951at2759"/>
<keyword evidence="3" id="KW-1185">Reference proteome</keyword>
<dbReference type="GO" id="GO:0005829">
    <property type="term" value="C:cytosol"/>
    <property type="evidence" value="ECO:0007669"/>
    <property type="project" value="TreeGrafter"/>
</dbReference>
<evidence type="ECO:0000313" key="3">
    <source>
        <dbReference type="Proteomes" id="UP000765509"/>
    </source>
</evidence>
<dbReference type="GO" id="GO:0005992">
    <property type="term" value="P:trehalose biosynthetic process"/>
    <property type="evidence" value="ECO:0007669"/>
    <property type="project" value="InterPro"/>
</dbReference>